<feature type="domain" description="HTH luxR-type" evidence="7">
    <location>
        <begin position="147"/>
        <end position="212"/>
    </location>
</feature>
<dbReference type="Proteomes" id="UP001141259">
    <property type="component" value="Unassembled WGS sequence"/>
</dbReference>
<keyword evidence="2" id="KW-0805">Transcription regulation</keyword>
<dbReference type="InterPro" id="IPR001789">
    <property type="entry name" value="Sig_transdc_resp-reg_receiver"/>
</dbReference>
<evidence type="ECO:0000256" key="4">
    <source>
        <dbReference type="ARBA" id="ARBA00023163"/>
    </source>
</evidence>
<accession>A0A9X2VJ27</accession>
<dbReference type="InterPro" id="IPR011006">
    <property type="entry name" value="CheY-like_superfamily"/>
</dbReference>
<dbReference type="CDD" id="cd17535">
    <property type="entry name" value="REC_NarL-like"/>
    <property type="match status" value="1"/>
</dbReference>
<dbReference type="PROSITE" id="PS50110">
    <property type="entry name" value="RESPONSE_REGULATORY"/>
    <property type="match status" value="1"/>
</dbReference>
<feature type="domain" description="Response regulatory" evidence="8">
    <location>
        <begin position="6"/>
        <end position="122"/>
    </location>
</feature>
<evidence type="ECO:0000259" key="7">
    <source>
        <dbReference type="PROSITE" id="PS50043"/>
    </source>
</evidence>
<evidence type="ECO:0000256" key="1">
    <source>
        <dbReference type="ARBA" id="ARBA00022553"/>
    </source>
</evidence>
<evidence type="ECO:0000313" key="9">
    <source>
        <dbReference type="EMBL" id="MCS7477635.1"/>
    </source>
</evidence>
<dbReference type="CDD" id="cd06170">
    <property type="entry name" value="LuxR_C_like"/>
    <property type="match status" value="1"/>
</dbReference>
<name>A0A9X2VJ27_9PSEU</name>
<dbReference type="PRINTS" id="PR00038">
    <property type="entry name" value="HTHLUXR"/>
</dbReference>
<dbReference type="PROSITE" id="PS50043">
    <property type="entry name" value="HTH_LUXR_2"/>
    <property type="match status" value="1"/>
</dbReference>
<proteinExistence type="predicted"/>
<dbReference type="PANTHER" id="PTHR43214:SF24">
    <property type="entry name" value="TRANSCRIPTIONAL REGULATORY PROTEIN NARL-RELATED"/>
    <property type="match status" value="1"/>
</dbReference>
<keyword evidence="3" id="KW-0238">DNA-binding</keyword>
<dbReference type="InterPro" id="IPR039420">
    <property type="entry name" value="WalR-like"/>
</dbReference>
<evidence type="ECO:0000313" key="10">
    <source>
        <dbReference type="Proteomes" id="UP001141259"/>
    </source>
</evidence>
<dbReference type="Pfam" id="PF00196">
    <property type="entry name" value="GerE"/>
    <property type="match status" value="1"/>
</dbReference>
<dbReference type="Pfam" id="PF00072">
    <property type="entry name" value="Response_reg"/>
    <property type="match status" value="1"/>
</dbReference>
<dbReference type="InterPro" id="IPR058245">
    <property type="entry name" value="NreC/VraR/RcsB-like_REC"/>
</dbReference>
<feature type="region of interest" description="Disordered" evidence="6">
    <location>
        <begin position="209"/>
        <end position="248"/>
    </location>
</feature>
<dbReference type="GO" id="GO:0006355">
    <property type="term" value="P:regulation of DNA-templated transcription"/>
    <property type="evidence" value="ECO:0007669"/>
    <property type="project" value="InterPro"/>
</dbReference>
<dbReference type="SMART" id="SM00448">
    <property type="entry name" value="REC"/>
    <property type="match status" value="1"/>
</dbReference>
<dbReference type="EMBL" id="JANYMP010000004">
    <property type="protein sequence ID" value="MCS7477635.1"/>
    <property type="molecule type" value="Genomic_DNA"/>
</dbReference>
<organism evidence="9 10">
    <name type="scientific">Umezawaea endophytica</name>
    <dbReference type="NCBI Taxonomy" id="1654476"/>
    <lineage>
        <taxon>Bacteria</taxon>
        <taxon>Bacillati</taxon>
        <taxon>Actinomycetota</taxon>
        <taxon>Actinomycetes</taxon>
        <taxon>Pseudonocardiales</taxon>
        <taxon>Pseudonocardiaceae</taxon>
        <taxon>Umezawaea</taxon>
    </lineage>
</organism>
<protein>
    <submittedName>
        <fullName evidence="9">Response regulator transcription factor</fullName>
    </submittedName>
</protein>
<comment type="caution">
    <text evidence="9">The sequence shown here is derived from an EMBL/GenBank/DDBJ whole genome shotgun (WGS) entry which is preliminary data.</text>
</comment>
<dbReference type="PANTHER" id="PTHR43214">
    <property type="entry name" value="TWO-COMPONENT RESPONSE REGULATOR"/>
    <property type="match status" value="1"/>
</dbReference>
<dbReference type="RefSeq" id="WP_259623129.1">
    <property type="nucleotide sequence ID" value="NZ_JANYMP010000004.1"/>
</dbReference>
<dbReference type="SUPFAM" id="SSF46894">
    <property type="entry name" value="C-terminal effector domain of the bipartite response regulators"/>
    <property type="match status" value="1"/>
</dbReference>
<keyword evidence="1 5" id="KW-0597">Phosphoprotein</keyword>
<dbReference type="InterPro" id="IPR000792">
    <property type="entry name" value="Tscrpt_reg_LuxR_C"/>
</dbReference>
<dbReference type="InterPro" id="IPR016032">
    <property type="entry name" value="Sig_transdc_resp-reg_C-effctor"/>
</dbReference>
<evidence type="ECO:0000256" key="3">
    <source>
        <dbReference type="ARBA" id="ARBA00023125"/>
    </source>
</evidence>
<dbReference type="PROSITE" id="PS00622">
    <property type="entry name" value="HTH_LUXR_1"/>
    <property type="match status" value="1"/>
</dbReference>
<gene>
    <name evidence="9" type="ORF">NZH93_12280</name>
</gene>
<keyword evidence="10" id="KW-1185">Reference proteome</keyword>
<feature type="modified residue" description="4-aspartylphosphate" evidence="5">
    <location>
        <position position="57"/>
    </location>
</feature>
<dbReference type="SUPFAM" id="SSF52172">
    <property type="entry name" value="CheY-like"/>
    <property type="match status" value="1"/>
</dbReference>
<evidence type="ECO:0000256" key="2">
    <source>
        <dbReference type="ARBA" id="ARBA00023015"/>
    </source>
</evidence>
<sequence length="248" mass="26275">MPSALRALVVDDHPMFRYGLSATLDAATGIEVVGEAAGGAAAVALAAALAPDVVVMDLNMPDLDGVEATRRIVSGDRHVGVLVLTMFDDDEFVFAAMRAGARGYLLKAARPQQVVRAVRAVGDGEAIFSPSIAARLLTYFDPGGRSRQEAFPELTSREREVLRLVAEGGGNGQIARTLVLSPKTVRNHVSNIIRKLHVADRNEAISKARQAGLAAETGQVGTQVPWPRDTAGRDHGNTEVDHQGGAPR</sequence>
<evidence type="ECO:0000256" key="6">
    <source>
        <dbReference type="SAM" id="MobiDB-lite"/>
    </source>
</evidence>
<keyword evidence="4" id="KW-0804">Transcription</keyword>
<dbReference type="AlphaFoldDB" id="A0A9X2VJ27"/>
<dbReference type="SMART" id="SM00421">
    <property type="entry name" value="HTH_LUXR"/>
    <property type="match status" value="1"/>
</dbReference>
<feature type="compositionally biased region" description="Basic and acidic residues" evidence="6">
    <location>
        <begin position="230"/>
        <end position="242"/>
    </location>
</feature>
<dbReference type="GO" id="GO:0000160">
    <property type="term" value="P:phosphorelay signal transduction system"/>
    <property type="evidence" value="ECO:0007669"/>
    <property type="project" value="InterPro"/>
</dbReference>
<reference evidence="9" key="1">
    <citation type="submission" date="2022-08" db="EMBL/GenBank/DDBJ databases">
        <authorList>
            <person name="Tistechok S."/>
            <person name="Samborskyy M."/>
            <person name="Roman I."/>
        </authorList>
    </citation>
    <scope>NUCLEOTIDE SEQUENCE</scope>
    <source>
        <strain evidence="9">DSM 103496</strain>
    </source>
</reference>
<evidence type="ECO:0000259" key="8">
    <source>
        <dbReference type="PROSITE" id="PS50110"/>
    </source>
</evidence>
<dbReference type="Gene3D" id="3.40.50.2300">
    <property type="match status" value="1"/>
</dbReference>
<dbReference type="GO" id="GO:0003677">
    <property type="term" value="F:DNA binding"/>
    <property type="evidence" value="ECO:0007669"/>
    <property type="project" value="UniProtKB-KW"/>
</dbReference>
<evidence type="ECO:0000256" key="5">
    <source>
        <dbReference type="PROSITE-ProRule" id="PRU00169"/>
    </source>
</evidence>